<dbReference type="GO" id="GO:0004750">
    <property type="term" value="F:D-ribulose-phosphate 3-epimerase activity"/>
    <property type="evidence" value="ECO:0007669"/>
    <property type="project" value="UniProtKB-UniRule"/>
</dbReference>
<comment type="caution">
    <text evidence="15">The sequence shown here is derived from an EMBL/GenBank/DDBJ whole genome shotgun (WGS) entry which is preliminary data.</text>
</comment>
<dbReference type="HAMAP" id="MF_02227">
    <property type="entry name" value="RPE"/>
    <property type="match status" value="1"/>
</dbReference>
<feature type="active site" description="Proton donor" evidence="10 12">
    <location>
        <position position="174"/>
    </location>
</feature>
<evidence type="ECO:0000256" key="5">
    <source>
        <dbReference type="ARBA" id="ARBA00001954"/>
    </source>
</evidence>
<evidence type="ECO:0000256" key="4">
    <source>
        <dbReference type="ARBA" id="ARBA00001947"/>
    </source>
</evidence>
<feature type="binding site" evidence="10 13">
    <location>
        <position position="65"/>
    </location>
    <ligand>
        <name>a divalent metal cation</name>
        <dbReference type="ChEBI" id="CHEBI:60240"/>
    </ligand>
</feature>
<protein>
    <recommendedName>
        <fullName evidence="7 10">Ribulose-phosphate 3-epimerase</fullName>
        <ecNumber evidence="7 10">5.1.3.1</ecNumber>
    </recommendedName>
</protein>
<keyword evidence="13" id="KW-0170">Cobalt</keyword>
<comment type="function">
    <text evidence="10">Catalyzes the reversible epimerization of D-ribulose 5-phosphate to D-xylulose 5-phosphate.</text>
</comment>
<evidence type="ECO:0000256" key="6">
    <source>
        <dbReference type="ARBA" id="ARBA00009541"/>
    </source>
</evidence>
<dbReference type="GO" id="GO:0006098">
    <property type="term" value="P:pentose-phosphate shunt"/>
    <property type="evidence" value="ECO:0007669"/>
    <property type="project" value="UniProtKB-UniRule"/>
</dbReference>
<evidence type="ECO:0000256" key="3">
    <source>
        <dbReference type="ARBA" id="ARBA00001941"/>
    </source>
</evidence>
<organism evidence="15 16">
    <name type="scientific">Streptohalobacillus salinus</name>
    <dbReference type="NCBI Taxonomy" id="621096"/>
    <lineage>
        <taxon>Bacteria</taxon>
        <taxon>Bacillati</taxon>
        <taxon>Bacillota</taxon>
        <taxon>Bacilli</taxon>
        <taxon>Bacillales</taxon>
        <taxon>Bacillaceae</taxon>
        <taxon>Streptohalobacillus</taxon>
    </lineage>
</organism>
<evidence type="ECO:0000313" key="15">
    <source>
        <dbReference type="EMBL" id="PXW86719.1"/>
    </source>
</evidence>
<dbReference type="Proteomes" id="UP000247922">
    <property type="component" value="Unassembled WGS sequence"/>
</dbReference>
<comment type="cofactor">
    <cofactor evidence="5">
        <name>Fe(2+)</name>
        <dbReference type="ChEBI" id="CHEBI:29033"/>
    </cofactor>
</comment>
<evidence type="ECO:0000313" key="16">
    <source>
        <dbReference type="Proteomes" id="UP000247922"/>
    </source>
</evidence>
<comment type="catalytic activity">
    <reaction evidence="1 10 11">
        <text>D-ribulose 5-phosphate = D-xylulose 5-phosphate</text>
        <dbReference type="Rhea" id="RHEA:13677"/>
        <dbReference type="ChEBI" id="CHEBI:57737"/>
        <dbReference type="ChEBI" id="CHEBI:58121"/>
        <dbReference type="EC" id="5.1.3.1"/>
    </reaction>
</comment>
<keyword evidence="10 11" id="KW-0119">Carbohydrate metabolism</keyword>
<dbReference type="OrthoDB" id="1645589at2"/>
<comment type="cofactor">
    <cofactor evidence="10 13">
        <name>a divalent metal cation</name>
        <dbReference type="ChEBI" id="CHEBI:60240"/>
    </cofactor>
    <text evidence="10 13">Binds 1 divalent metal cation per subunit.</text>
</comment>
<feature type="binding site" evidence="10 13">
    <location>
        <position position="174"/>
    </location>
    <ligand>
        <name>a divalent metal cation</name>
        <dbReference type="ChEBI" id="CHEBI:60240"/>
    </ligand>
</feature>
<feature type="active site" description="Proton acceptor" evidence="10 12">
    <location>
        <position position="34"/>
    </location>
</feature>
<dbReference type="EMBL" id="QJJR01000019">
    <property type="protein sequence ID" value="PXW86719.1"/>
    <property type="molecule type" value="Genomic_DNA"/>
</dbReference>
<dbReference type="PROSITE" id="PS01086">
    <property type="entry name" value="RIBUL_P_3_EPIMER_2"/>
    <property type="match status" value="1"/>
</dbReference>
<dbReference type="SUPFAM" id="SSF51366">
    <property type="entry name" value="Ribulose-phoshate binding barrel"/>
    <property type="match status" value="1"/>
</dbReference>
<comment type="similarity">
    <text evidence="6 10 11">Belongs to the ribulose-phosphate 3-epimerase family.</text>
</comment>
<evidence type="ECO:0000256" key="10">
    <source>
        <dbReference type="HAMAP-Rule" id="MF_02227"/>
    </source>
</evidence>
<evidence type="ECO:0000256" key="7">
    <source>
        <dbReference type="ARBA" id="ARBA00013188"/>
    </source>
</evidence>
<dbReference type="FunFam" id="3.20.20.70:FF:000004">
    <property type="entry name" value="Ribulose-phosphate 3-epimerase"/>
    <property type="match status" value="1"/>
</dbReference>
<feature type="binding site" evidence="10 13">
    <location>
        <position position="32"/>
    </location>
    <ligand>
        <name>a divalent metal cation</name>
        <dbReference type="ChEBI" id="CHEBI:60240"/>
    </ligand>
</feature>
<dbReference type="EC" id="5.1.3.1" evidence="7 10"/>
<dbReference type="GO" id="GO:0019323">
    <property type="term" value="P:pentose catabolic process"/>
    <property type="evidence" value="ECO:0007669"/>
    <property type="project" value="UniProtKB-UniRule"/>
</dbReference>
<dbReference type="InterPro" id="IPR013785">
    <property type="entry name" value="Aldolase_TIM"/>
</dbReference>
<dbReference type="PIRSF" id="PIRSF001461">
    <property type="entry name" value="RPE"/>
    <property type="match status" value="1"/>
</dbReference>
<keyword evidence="9 10" id="KW-0413">Isomerase</keyword>
<accession>A0A2V3WD65</accession>
<evidence type="ECO:0000256" key="1">
    <source>
        <dbReference type="ARBA" id="ARBA00001782"/>
    </source>
</evidence>
<dbReference type="Gene3D" id="3.20.20.70">
    <property type="entry name" value="Aldolase class I"/>
    <property type="match status" value="1"/>
</dbReference>
<name>A0A2V3WD65_9BACI</name>
<dbReference type="GO" id="GO:0046872">
    <property type="term" value="F:metal ion binding"/>
    <property type="evidence" value="ECO:0007669"/>
    <property type="project" value="UniProtKB-UniRule"/>
</dbReference>
<comment type="cofactor">
    <cofactor evidence="2">
        <name>Mn(2+)</name>
        <dbReference type="ChEBI" id="CHEBI:29035"/>
    </cofactor>
</comment>
<keyword evidence="13" id="KW-0464">Manganese</keyword>
<dbReference type="InterPro" id="IPR026019">
    <property type="entry name" value="Ribul_P_3_epim"/>
</dbReference>
<dbReference type="RefSeq" id="WP_110252212.1">
    <property type="nucleotide sequence ID" value="NZ_QJJR01000019.1"/>
</dbReference>
<gene>
    <name evidence="10" type="primary">rpe</name>
    <name evidence="15" type="ORF">DES38_11915</name>
</gene>
<dbReference type="GO" id="GO:0005737">
    <property type="term" value="C:cytoplasm"/>
    <property type="evidence" value="ECO:0007669"/>
    <property type="project" value="UniProtKB-ARBA"/>
</dbReference>
<feature type="binding site" evidence="14">
    <location>
        <position position="176"/>
    </location>
    <ligand>
        <name>substrate</name>
    </ligand>
</feature>
<comment type="cofactor">
    <cofactor evidence="4">
        <name>Zn(2+)</name>
        <dbReference type="ChEBI" id="CHEBI:29105"/>
    </cofactor>
</comment>
<dbReference type="AlphaFoldDB" id="A0A2V3WD65"/>
<sequence length="218" mass="23750">MIKLAPSILAADFSRLGEVIKETGESEADLIHIDVMDGQFVPNITLGADIVKAIRPYTDKPFDVHLMVDHPDRFIDQFADAGADIITVHVETCAHLHRTIQMIKSRGIKAGVVLNPATPVDSIDPILAELDMVLLMSVNPGYGGQVFIPSTLDKIRQLRRKIANLSLDIDIEIDGGVNKDNVKAILDAGANVIVAGSAIYRDADIKTSIQTFKQGMRK</sequence>
<keyword evidence="13" id="KW-0862">Zinc</keyword>
<reference evidence="15 16" key="1">
    <citation type="submission" date="2018-05" db="EMBL/GenBank/DDBJ databases">
        <title>Genomic Encyclopedia of Type Strains, Phase IV (KMG-IV): sequencing the most valuable type-strain genomes for metagenomic binning, comparative biology and taxonomic classification.</title>
        <authorList>
            <person name="Goeker M."/>
        </authorList>
    </citation>
    <scope>NUCLEOTIDE SEQUENCE [LARGE SCALE GENOMIC DNA]</scope>
    <source>
        <strain evidence="15 16">DSM 22440</strain>
    </source>
</reference>
<feature type="binding site" evidence="10 14">
    <location>
        <begin position="141"/>
        <end position="144"/>
    </location>
    <ligand>
        <name>substrate</name>
    </ligand>
</feature>
<evidence type="ECO:0000256" key="14">
    <source>
        <dbReference type="PIRSR" id="PIRSR001461-3"/>
    </source>
</evidence>
<feature type="binding site" evidence="10 14">
    <location>
        <position position="65"/>
    </location>
    <ligand>
        <name>substrate</name>
    </ligand>
</feature>
<dbReference type="InterPro" id="IPR000056">
    <property type="entry name" value="Ribul_P_3_epim-like"/>
</dbReference>
<feature type="binding site" evidence="10 14">
    <location>
        <position position="7"/>
    </location>
    <ligand>
        <name>substrate</name>
    </ligand>
</feature>
<keyword evidence="16" id="KW-1185">Reference proteome</keyword>
<evidence type="ECO:0000256" key="9">
    <source>
        <dbReference type="ARBA" id="ARBA00023235"/>
    </source>
</evidence>
<proteinExistence type="inferred from homology"/>
<evidence type="ECO:0000256" key="12">
    <source>
        <dbReference type="PIRSR" id="PIRSR001461-1"/>
    </source>
</evidence>
<dbReference type="NCBIfam" id="TIGR01163">
    <property type="entry name" value="rpe"/>
    <property type="match status" value="1"/>
</dbReference>
<evidence type="ECO:0000256" key="13">
    <source>
        <dbReference type="PIRSR" id="PIRSR001461-2"/>
    </source>
</evidence>
<dbReference type="InterPro" id="IPR011060">
    <property type="entry name" value="RibuloseP-bd_barrel"/>
</dbReference>
<dbReference type="NCBIfam" id="NF004076">
    <property type="entry name" value="PRK05581.1-4"/>
    <property type="match status" value="1"/>
</dbReference>
<feature type="binding site" evidence="10">
    <location>
        <begin position="174"/>
        <end position="176"/>
    </location>
    <ligand>
        <name>substrate</name>
    </ligand>
</feature>
<feature type="binding site" evidence="10 13">
    <location>
        <position position="34"/>
    </location>
    <ligand>
        <name>a divalent metal cation</name>
        <dbReference type="ChEBI" id="CHEBI:60240"/>
    </ligand>
</feature>
<keyword evidence="8 10" id="KW-0479">Metal-binding</keyword>
<dbReference type="PROSITE" id="PS01085">
    <property type="entry name" value="RIBUL_P_3_EPIMER_1"/>
    <property type="match status" value="1"/>
</dbReference>
<dbReference type="PANTHER" id="PTHR11749">
    <property type="entry name" value="RIBULOSE-5-PHOSPHATE-3-EPIMERASE"/>
    <property type="match status" value="1"/>
</dbReference>
<comment type="pathway">
    <text evidence="10">Carbohydrate degradation.</text>
</comment>
<dbReference type="CDD" id="cd00429">
    <property type="entry name" value="RPE"/>
    <property type="match status" value="1"/>
</dbReference>
<evidence type="ECO:0000256" key="2">
    <source>
        <dbReference type="ARBA" id="ARBA00001936"/>
    </source>
</evidence>
<feature type="binding site" evidence="10 14">
    <location>
        <begin position="196"/>
        <end position="197"/>
    </location>
    <ligand>
        <name>substrate</name>
    </ligand>
</feature>
<evidence type="ECO:0000256" key="8">
    <source>
        <dbReference type="ARBA" id="ARBA00022723"/>
    </source>
</evidence>
<dbReference type="Pfam" id="PF00834">
    <property type="entry name" value="Ribul_P_3_epim"/>
    <property type="match status" value="1"/>
</dbReference>
<comment type="cofactor">
    <cofactor evidence="3">
        <name>Co(2+)</name>
        <dbReference type="ChEBI" id="CHEBI:48828"/>
    </cofactor>
</comment>
<evidence type="ECO:0000256" key="11">
    <source>
        <dbReference type="PIRNR" id="PIRNR001461"/>
    </source>
</evidence>